<proteinExistence type="predicted"/>
<dbReference type="GO" id="GO:0005886">
    <property type="term" value="C:plasma membrane"/>
    <property type="evidence" value="ECO:0007669"/>
    <property type="project" value="TreeGrafter"/>
</dbReference>
<feature type="non-terminal residue" evidence="1">
    <location>
        <position position="97"/>
    </location>
</feature>
<dbReference type="GO" id="GO:0005789">
    <property type="term" value="C:endoplasmic reticulum membrane"/>
    <property type="evidence" value="ECO:0007669"/>
    <property type="project" value="TreeGrafter"/>
</dbReference>
<dbReference type="GO" id="GO:0120020">
    <property type="term" value="F:cholesterol transfer activity"/>
    <property type="evidence" value="ECO:0007669"/>
    <property type="project" value="TreeGrafter"/>
</dbReference>
<dbReference type="AlphaFoldDB" id="A0A8J7NNS9"/>
<feature type="non-terminal residue" evidence="1">
    <location>
        <position position="1"/>
    </location>
</feature>
<keyword evidence="2" id="KW-1185">Reference proteome</keyword>
<sequence>MMLFYKLWMLEYTTQSLTTWQGLRLHESKMPQSQMEWAQLLESQQRYHDAELQKWREIIKSSVLLLDQMKDSLLNLQKGIGLRDYSSETEEKRSRYH</sequence>
<evidence type="ECO:0000313" key="1">
    <source>
        <dbReference type="EMBL" id="MBN3315355.1"/>
    </source>
</evidence>
<accession>A0A8J7NNS9</accession>
<dbReference type="InterPro" id="IPR051482">
    <property type="entry name" value="Cholesterol_transport"/>
</dbReference>
<dbReference type="GO" id="GO:0015485">
    <property type="term" value="F:cholesterol binding"/>
    <property type="evidence" value="ECO:0007669"/>
    <property type="project" value="TreeGrafter"/>
</dbReference>
<dbReference type="EMBL" id="JAAWVO010020502">
    <property type="protein sequence ID" value="MBN3315355.1"/>
    <property type="molecule type" value="Genomic_DNA"/>
</dbReference>
<evidence type="ECO:0000313" key="2">
    <source>
        <dbReference type="Proteomes" id="UP000736164"/>
    </source>
</evidence>
<dbReference type="GO" id="GO:0140268">
    <property type="term" value="C:endoplasmic reticulum-plasma membrane contact site"/>
    <property type="evidence" value="ECO:0007669"/>
    <property type="project" value="TreeGrafter"/>
</dbReference>
<comment type="caution">
    <text evidence="1">The sequence shown here is derived from an EMBL/GenBank/DDBJ whole genome shotgun (WGS) entry which is preliminary data.</text>
</comment>
<organism evidence="1 2">
    <name type="scientific">Atractosteus spatula</name>
    <name type="common">Alligator gar</name>
    <name type="synonym">Lepisosteus spatula</name>
    <dbReference type="NCBI Taxonomy" id="7917"/>
    <lineage>
        <taxon>Eukaryota</taxon>
        <taxon>Metazoa</taxon>
        <taxon>Chordata</taxon>
        <taxon>Craniata</taxon>
        <taxon>Vertebrata</taxon>
        <taxon>Euteleostomi</taxon>
        <taxon>Actinopterygii</taxon>
        <taxon>Neopterygii</taxon>
        <taxon>Holostei</taxon>
        <taxon>Semionotiformes</taxon>
        <taxon>Lepisosteidae</taxon>
        <taxon>Atractosteus</taxon>
    </lineage>
</organism>
<gene>
    <name evidence="1" type="primary">Gramd1b</name>
    <name evidence="1" type="ORF">GTO95_0011064</name>
</gene>
<protein>
    <submittedName>
        <fullName evidence="1">GRM1B protein</fullName>
    </submittedName>
</protein>
<dbReference type="PANTHER" id="PTHR23319:SF3">
    <property type="entry name" value="PROTEIN ASTER-B"/>
    <property type="match status" value="1"/>
</dbReference>
<dbReference type="GO" id="GO:0032366">
    <property type="term" value="P:intracellular sterol transport"/>
    <property type="evidence" value="ECO:0007669"/>
    <property type="project" value="TreeGrafter"/>
</dbReference>
<dbReference type="PANTHER" id="PTHR23319">
    <property type="entry name" value="GRAM DOMAIN CONTAINING 1B, ISOFORM E"/>
    <property type="match status" value="1"/>
</dbReference>
<reference evidence="1" key="1">
    <citation type="journal article" date="2021" name="Cell">
        <title>Tracing the genetic footprints of vertebrate landing in non-teleost ray-finned fishes.</title>
        <authorList>
            <person name="Bi X."/>
            <person name="Wang K."/>
            <person name="Yang L."/>
            <person name="Pan H."/>
            <person name="Jiang H."/>
            <person name="Wei Q."/>
            <person name="Fang M."/>
            <person name="Yu H."/>
            <person name="Zhu C."/>
            <person name="Cai Y."/>
            <person name="He Y."/>
            <person name="Gan X."/>
            <person name="Zeng H."/>
            <person name="Yu D."/>
            <person name="Zhu Y."/>
            <person name="Jiang H."/>
            <person name="Qiu Q."/>
            <person name="Yang H."/>
            <person name="Zhang Y.E."/>
            <person name="Wang W."/>
            <person name="Zhu M."/>
            <person name="He S."/>
            <person name="Zhang G."/>
        </authorList>
    </citation>
    <scope>NUCLEOTIDE SEQUENCE</scope>
    <source>
        <strain evidence="1">Allg_001</strain>
    </source>
</reference>
<name>A0A8J7NNS9_ATRSP</name>
<dbReference type="Proteomes" id="UP000736164">
    <property type="component" value="Unassembled WGS sequence"/>
</dbReference>